<protein>
    <submittedName>
        <fullName evidence="1">Uncharacterized protein</fullName>
    </submittedName>
</protein>
<comment type="caution">
    <text evidence="1">The sequence shown here is derived from an EMBL/GenBank/DDBJ whole genome shotgun (WGS) entry which is preliminary data.</text>
</comment>
<gene>
    <name evidence="1" type="ORF">ACFSGI_10065</name>
</gene>
<keyword evidence="2" id="KW-1185">Reference proteome</keyword>
<dbReference type="RefSeq" id="WP_204824003.1">
    <property type="nucleotide sequence ID" value="NZ_JBHUGF010000010.1"/>
</dbReference>
<proteinExistence type="predicted"/>
<organism evidence="1 2">
    <name type="scientific">Paenibacillus nicotianae</name>
    <dbReference type="NCBI Taxonomy" id="1526551"/>
    <lineage>
        <taxon>Bacteria</taxon>
        <taxon>Bacillati</taxon>
        <taxon>Bacillota</taxon>
        <taxon>Bacilli</taxon>
        <taxon>Bacillales</taxon>
        <taxon>Paenibacillaceae</taxon>
        <taxon>Paenibacillus</taxon>
    </lineage>
</organism>
<name>A0ABW4USA7_9BACL</name>
<evidence type="ECO:0000313" key="1">
    <source>
        <dbReference type="EMBL" id="MFD1990303.1"/>
    </source>
</evidence>
<accession>A0ABW4USA7</accession>
<dbReference type="EMBL" id="JBHUGF010000010">
    <property type="protein sequence ID" value="MFD1990303.1"/>
    <property type="molecule type" value="Genomic_DNA"/>
</dbReference>
<evidence type="ECO:0000313" key="2">
    <source>
        <dbReference type="Proteomes" id="UP001597403"/>
    </source>
</evidence>
<reference evidence="2" key="1">
    <citation type="journal article" date="2019" name="Int. J. Syst. Evol. Microbiol.">
        <title>The Global Catalogue of Microorganisms (GCM) 10K type strain sequencing project: providing services to taxonomists for standard genome sequencing and annotation.</title>
        <authorList>
            <consortium name="The Broad Institute Genomics Platform"/>
            <consortium name="The Broad Institute Genome Sequencing Center for Infectious Disease"/>
            <person name="Wu L."/>
            <person name="Ma J."/>
        </authorList>
    </citation>
    <scope>NUCLEOTIDE SEQUENCE [LARGE SCALE GENOMIC DNA]</scope>
    <source>
        <strain evidence="2">CGMCC 1.15067</strain>
    </source>
</reference>
<sequence length="72" mass="8796">MSRVYNVENQYNDLQQKEISDKIIWFCTPVMNNEFADGEEFSNQEDLDMEEKQRVEEELEYLNSWERVLEII</sequence>
<dbReference type="Proteomes" id="UP001597403">
    <property type="component" value="Unassembled WGS sequence"/>
</dbReference>